<evidence type="ECO:0000313" key="7">
    <source>
        <dbReference type="Proteomes" id="UP000553981"/>
    </source>
</evidence>
<dbReference type="RefSeq" id="WP_004007865.1">
    <property type="nucleotide sequence ID" value="NZ_CAMYEK010000003.1"/>
</dbReference>
<dbReference type="InterPro" id="IPR057326">
    <property type="entry name" value="KR_dom"/>
</dbReference>
<name>A0A2X2YRM1_9ACTO</name>
<accession>A0A2X2YRM1</accession>
<dbReference type="EC" id="1.1.1.69" evidence="5"/>
<dbReference type="InterPro" id="IPR036291">
    <property type="entry name" value="NAD(P)-bd_dom_sf"/>
</dbReference>
<dbReference type="PRINTS" id="PR00080">
    <property type="entry name" value="SDRFAMILY"/>
</dbReference>
<feature type="domain" description="Ketoreductase" evidence="3">
    <location>
        <begin position="10"/>
        <end position="204"/>
    </location>
</feature>
<dbReference type="SMART" id="SM00822">
    <property type="entry name" value="PKS_KR"/>
    <property type="match status" value="1"/>
</dbReference>
<organism evidence="5 6">
    <name type="scientific">Mobiluncus curtisii</name>
    <dbReference type="NCBI Taxonomy" id="2051"/>
    <lineage>
        <taxon>Bacteria</taxon>
        <taxon>Bacillati</taxon>
        <taxon>Actinomycetota</taxon>
        <taxon>Actinomycetes</taxon>
        <taxon>Actinomycetales</taxon>
        <taxon>Actinomycetaceae</taxon>
        <taxon>Mobiluncus</taxon>
    </lineage>
</organism>
<evidence type="ECO:0000313" key="5">
    <source>
        <dbReference type="EMBL" id="SQB63295.1"/>
    </source>
</evidence>
<reference evidence="5 6" key="1">
    <citation type="submission" date="2018-06" db="EMBL/GenBank/DDBJ databases">
        <authorList>
            <consortium name="Pathogen Informatics"/>
            <person name="Doyle S."/>
        </authorList>
    </citation>
    <scope>NUCLEOTIDE SEQUENCE [LARGE SCALE GENOMIC DNA]</scope>
    <source>
        <strain evidence="5 6">NCTC11820</strain>
    </source>
</reference>
<evidence type="ECO:0000313" key="6">
    <source>
        <dbReference type="Proteomes" id="UP000250245"/>
    </source>
</evidence>
<evidence type="ECO:0000259" key="3">
    <source>
        <dbReference type="SMART" id="SM00822"/>
    </source>
</evidence>
<dbReference type="SUPFAM" id="SSF51735">
    <property type="entry name" value="NAD(P)-binding Rossmann-fold domains"/>
    <property type="match status" value="1"/>
</dbReference>
<dbReference type="Pfam" id="PF13561">
    <property type="entry name" value="adh_short_C2"/>
    <property type="match status" value="1"/>
</dbReference>
<dbReference type="GO" id="GO:0008874">
    <property type="term" value="F:gluconate 5-dehydrogenase activity"/>
    <property type="evidence" value="ECO:0007669"/>
    <property type="project" value="UniProtKB-EC"/>
</dbReference>
<dbReference type="Gene3D" id="3.40.50.720">
    <property type="entry name" value="NAD(P)-binding Rossmann-like Domain"/>
    <property type="match status" value="1"/>
</dbReference>
<evidence type="ECO:0000256" key="1">
    <source>
        <dbReference type="ARBA" id="ARBA00006484"/>
    </source>
</evidence>
<dbReference type="GeneID" id="55564789"/>
<dbReference type="EMBL" id="JABCUI010000001">
    <property type="protein sequence ID" value="NMW86191.1"/>
    <property type="molecule type" value="Genomic_DNA"/>
</dbReference>
<dbReference type="AlphaFoldDB" id="A0A2X2YRM1"/>
<protein>
    <submittedName>
        <fullName evidence="5">Gluconate 5-dehydrogenase</fullName>
        <ecNumber evidence="5">1.1.1.69</ecNumber>
    </submittedName>
    <submittedName>
        <fullName evidence="4">SDR family oxidoreductase</fullName>
    </submittedName>
</protein>
<evidence type="ECO:0000313" key="4">
    <source>
        <dbReference type="EMBL" id="NMW86191.1"/>
    </source>
</evidence>
<dbReference type="Proteomes" id="UP000553981">
    <property type="component" value="Unassembled WGS sequence"/>
</dbReference>
<dbReference type="PRINTS" id="PR00081">
    <property type="entry name" value="GDHRDH"/>
</dbReference>
<dbReference type="InterPro" id="IPR002347">
    <property type="entry name" value="SDR_fam"/>
</dbReference>
<dbReference type="FunFam" id="3.40.50.720:FF:000084">
    <property type="entry name" value="Short-chain dehydrogenase reductase"/>
    <property type="match status" value="1"/>
</dbReference>
<proteinExistence type="inferred from homology"/>
<dbReference type="EMBL" id="UASJ01000001">
    <property type="protein sequence ID" value="SQB63295.1"/>
    <property type="molecule type" value="Genomic_DNA"/>
</dbReference>
<dbReference type="OMA" id="VAITYER"/>
<gene>
    <name evidence="5" type="primary">gno</name>
    <name evidence="4" type="ORF">HHJ67_00220</name>
    <name evidence="5" type="ORF">NCTC11820_00059</name>
</gene>
<comment type="similarity">
    <text evidence="1">Belongs to the short-chain dehydrogenases/reductases (SDR) family.</text>
</comment>
<sequence>MCNWFDISGRAALVTGSNRGLGLALATGLAKAGARVTLQGRDATKVSQAAQQLSESLGVPVGHLVFDVTDAQEAEQVLNDFMDSEGTPDILVNNAGIQRRHPITEFPTEEWDAVISTNLSSVFYVTKPVAQRMVERGSGKVIMVGSVQSRLARQTIAPYCASKGGVAMFAQGLAADLSRYNIQVNTLSPGYFATEMNTDLWQDPQFDAWLKARTPAGRWGKFDELMGTLIYLSSEASNFVTGQNILVDGGMTSVV</sequence>
<dbReference type="Proteomes" id="UP000250245">
    <property type="component" value="Unassembled WGS sequence"/>
</dbReference>
<dbReference type="PANTHER" id="PTHR42760">
    <property type="entry name" value="SHORT-CHAIN DEHYDROGENASES/REDUCTASES FAMILY MEMBER"/>
    <property type="match status" value="1"/>
</dbReference>
<dbReference type="PANTHER" id="PTHR42760:SF5">
    <property type="entry name" value="2-DEHYDRO-3-DEOXY-D-GLUCONATE 5-DEHYDROGENASE"/>
    <property type="match status" value="1"/>
</dbReference>
<dbReference type="PROSITE" id="PS00061">
    <property type="entry name" value="ADH_SHORT"/>
    <property type="match status" value="1"/>
</dbReference>
<reference evidence="4 7" key="2">
    <citation type="submission" date="2020-04" db="EMBL/GenBank/DDBJ databases">
        <title>Antimicrobial susceptibility and clonality of vaginal-derived multi-drug resistant Mobiluncus isolates in China.</title>
        <authorList>
            <person name="Zhang X."/>
        </authorList>
    </citation>
    <scope>NUCLEOTIDE SEQUENCE [LARGE SCALE GENOMIC DNA]</scope>
    <source>
        <strain evidence="4 7">19</strain>
    </source>
</reference>
<dbReference type="InterPro" id="IPR020904">
    <property type="entry name" value="Sc_DH/Rdtase_CS"/>
</dbReference>
<keyword evidence="2 5" id="KW-0560">Oxidoreductase</keyword>
<evidence type="ECO:0000256" key="2">
    <source>
        <dbReference type="ARBA" id="ARBA00023002"/>
    </source>
</evidence>